<evidence type="ECO:0000259" key="7">
    <source>
        <dbReference type="Pfam" id="PF00462"/>
    </source>
</evidence>
<evidence type="ECO:0000256" key="6">
    <source>
        <dbReference type="SAM" id="Phobius"/>
    </source>
</evidence>
<feature type="domain" description="FAD/NAD(P)-binding" evidence="8">
    <location>
        <begin position="194"/>
        <end position="533"/>
    </location>
</feature>
<dbReference type="InterPro" id="IPR050097">
    <property type="entry name" value="Ferredoxin-NADP_redctase_2"/>
</dbReference>
<reference evidence="9" key="1">
    <citation type="journal article" date="2021" name="Sci. Rep.">
        <title>Diploid genomic architecture of Nitzschia inconspicua, an elite biomass production diatom.</title>
        <authorList>
            <person name="Oliver A."/>
            <person name="Podell S."/>
            <person name="Pinowska A."/>
            <person name="Traller J.C."/>
            <person name="Smith S.R."/>
            <person name="McClure R."/>
            <person name="Beliaev A."/>
            <person name="Bohutskyi P."/>
            <person name="Hill E.A."/>
            <person name="Rabines A."/>
            <person name="Zheng H."/>
            <person name="Allen L.Z."/>
            <person name="Kuo A."/>
            <person name="Grigoriev I.V."/>
            <person name="Allen A.E."/>
            <person name="Hazlebeck D."/>
            <person name="Allen E.E."/>
        </authorList>
    </citation>
    <scope>NUCLEOTIDE SEQUENCE</scope>
    <source>
        <strain evidence="9">Hildebrandi</strain>
    </source>
</reference>
<reference evidence="9" key="2">
    <citation type="submission" date="2021-04" db="EMBL/GenBank/DDBJ databases">
        <authorList>
            <person name="Podell S."/>
        </authorList>
    </citation>
    <scope>NUCLEOTIDE SEQUENCE</scope>
    <source>
        <strain evidence="9">Hildebrandi</strain>
    </source>
</reference>
<dbReference type="NCBIfam" id="TIGR02180">
    <property type="entry name" value="GRX_euk"/>
    <property type="match status" value="1"/>
</dbReference>
<dbReference type="Proteomes" id="UP000693970">
    <property type="component" value="Unassembled WGS sequence"/>
</dbReference>
<keyword evidence="6" id="KW-0812">Transmembrane</keyword>
<feature type="compositionally biased region" description="Polar residues" evidence="5">
    <location>
        <begin position="589"/>
        <end position="603"/>
    </location>
</feature>
<feature type="compositionally biased region" description="Low complexity" evidence="5">
    <location>
        <begin position="1"/>
        <end position="21"/>
    </location>
</feature>
<evidence type="ECO:0000313" key="10">
    <source>
        <dbReference type="Proteomes" id="UP000693970"/>
    </source>
</evidence>
<evidence type="ECO:0000256" key="5">
    <source>
        <dbReference type="SAM" id="MobiDB-lite"/>
    </source>
</evidence>
<feature type="domain" description="Glutaredoxin" evidence="7">
    <location>
        <begin position="630"/>
        <end position="693"/>
    </location>
</feature>
<dbReference type="InterPro" id="IPR002109">
    <property type="entry name" value="Glutaredoxin"/>
</dbReference>
<evidence type="ECO:0000259" key="8">
    <source>
        <dbReference type="Pfam" id="PF07992"/>
    </source>
</evidence>
<evidence type="ECO:0000313" key="9">
    <source>
        <dbReference type="EMBL" id="KAG7364000.1"/>
    </source>
</evidence>
<feature type="compositionally biased region" description="Basic and acidic residues" evidence="5">
    <location>
        <begin position="571"/>
        <end position="588"/>
    </location>
</feature>
<dbReference type="InterPro" id="IPR023753">
    <property type="entry name" value="FAD/NAD-binding_dom"/>
</dbReference>
<dbReference type="AlphaFoldDB" id="A0A9K3PYJ1"/>
<dbReference type="Pfam" id="PF07992">
    <property type="entry name" value="Pyr_redox_2"/>
    <property type="match status" value="1"/>
</dbReference>
<dbReference type="GO" id="GO:0016491">
    <property type="term" value="F:oxidoreductase activity"/>
    <property type="evidence" value="ECO:0007669"/>
    <property type="project" value="UniProtKB-KW"/>
</dbReference>
<accession>A0A9K3PYJ1</accession>
<dbReference type="OrthoDB" id="47838at2759"/>
<feature type="compositionally biased region" description="Low complexity" evidence="5">
    <location>
        <begin position="61"/>
        <end position="72"/>
    </location>
</feature>
<keyword evidence="4" id="KW-0560">Oxidoreductase</keyword>
<dbReference type="EMBL" id="JAGRRH010000009">
    <property type="protein sequence ID" value="KAG7364000.1"/>
    <property type="molecule type" value="Genomic_DNA"/>
</dbReference>
<dbReference type="PANTHER" id="PTHR48105">
    <property type="entry name" value="THIOREDOXIN REDUCTASE 1-RELATED-RELATED"/>
    <property type="match status" value="1"/>
</dbReference>
<keyword evidence="6" id="KW-1133">Transmembrane helix</keyword>
<keyword evidence="2" id="KW-0285">Flavoprotein</keyword>
<keyword evidence="10" id="KW-1185">Reference proteome</keyword>
<feature type="transmembrane region" description="Helical" evidence="6">
    <location>
        <begin position="106"/>
        <end position="123"/>
    </location>
</feature>
<feature type="region of interest" description="Disordered" evidence="5">
    <location>
        <begin position="43"/>
        <end position="77"/>
    </location>
</feature>
<dbReference type="InterPro" id="IPR011899">
    <property type="entry name" value="Glutaredoxin_euk/vir"/>
</dbReference>
<feature type="region of interest" description="Disordered" evidence="5">
    <location>
        <begin position="1"/>
        <end position="29"/>
    </location>
</feature>
<comment type="caution">
    <text evidence="9">The sequence shown here is derived from an EMBL/GenBank/DDBJ whole genome shotgun (WGS) entry which is preliminary data.</text>
</comment>
<name>A0A9K3PYJ1_9STRA</name>
<dbReference type="Pfam" id="PF00462">
    <property type="entry name" value="Glutaredoxin"/>
    <property type="match status" value="2"/>
</dbReference>
<keyword evidence="3" id="KW-0249">Electron transport</keyword>
<sequence>MAHSSNVQQRRNIRSSSSSPSHVRDSNHTTTNVVLLPLTTTMNHHQRQHPLPIIESKGKESTSTTTTSTTTRLRQRRRTKTIMVSSSSFPFRIGTASAAAGTTGSLVVLVIILLILMIMIMVARETQHYHHHHDGETNKQHDEYARHHSSTTTFWMRLFPFPFVQQQSRDVRSNPQRVRLLQQQQLEEENVEIYDVAIAGAGVAGLSAALFAARAGLKVIVLGSSQGLLSQTKRLDNFPSFLGHDNNNNNNNNNTPDATGPDWLQATTKQAKDFGATFAPPGLLASSIEQSRLISSADTTTSDVDRNSSHKDSIFFTLSTPLNEYHAWSVIVASGATPKTLGLPHEQDLWGVTLHNCAICDGHLYCGKDKHVLVVGGGDAALDAAIMLARYAGKVTLVHRRNEFTSANNPVNVQVVHATRNIEILTPFVVDEWKVSSKSSSQLVGATLRNSETDAKRTIDIDGAFVMIGATPNTEWLKSIGLVMDEEGLIHPPARSDESRLNGVTKTSIPGIFAAGEVSDHIYKQAITAAASGAAAAIDAERWLREHHKVMLGAAHPPKKSNDVVPTTRSNNERNDTQLRRRKEEHLRSNSQAYEKQPGLTTSTDHHDGGEGCDLTESACIQKLVKKYPVVVFSKPWCPYCKKALEALSLVGMKEPHIVNLSEYPNSPDIQSALQKLTGRRTVPNVFVNGNSIGGGDETVTLQRSGKLQRMIQQVVASSTSDGEPKQVLHGQRDVSSKVGLESCDLASEICFKEIIQKYPVVMFSLSWCPECKQSLELLAGLGVKPHIVDLDDYKPISEDIRYHMLRMTGRRSVPNLFIGGEFIGGYKRTAELHEKGELLPKVHQVVGISNN</sequence>
<feature type="region of interest" description="Disordered" evidence="5">
    <location>
        <begin position="552"/>
        <end position="609"/>
    </location>
</feature>
<evidence type="ECO:0000256" key="2">
    <source>
        <dbReference type="ARBA" id="ARBA00022630"/>
    </source>
</evidence>
<feature type="region of interest" description="Disordered" evidence="5">
    <location>
        <begin position="241"/>
        <end position="260"/>
    </location>
</feature>
<evidence type="ECO:0000256" key="1">
    <source>
        <dbReference type="ARBA" id="ARBA00022448"/>
    </source>
</evidence>
<evidence type="ECO:0000256" key="3">
    <source>
        <dbReference type="ARBA" id="ARBA00022982"/>
    </source>
</evidence>
<gene>
    <name evidence="9" type="ORF">IV203_037202</name>
</gene>
<keyword evidence="6" id="KW-0472">Membrane</keyword>
<protein>
    <submittedName>
        <fullName evidence="9">Thioredoxin reductase</fullName>
    </submittedName>
</protein>
<dbReference type="PROSITE" id="PS51354">
    <property type="entry name" value="GLUTAREDOXIN_2"/>
    <property type="match status" value="2"/>
</dbReference>
<keyword evidence="1" id="KW-0813">Transport</keyword>
<dbReference type="InterPro" id="IPR011767">
    <property type="entry name" value="GLR_AS"/>
</dbReference>
<dbReference type="PROSITE" id="PS00195">
    <property type="entry name" value="GLUTAREDOXIN_1"/>
    <property type="match status" value="1"/>
</dbReference>
<organism evidence="9 10">
    <name type="scientific">Nitzschia inconspicua</name>
    <dbReference type="NCBI Taxonomy" id="303405"/>
    <lineage>
        <taxon>Eukaryota</taxon>
        <taxon>Sar</taxon>
        <taxon>Stramenopiles</taxon>
        <taxon>Ochrophyta</taxon>
        <taxon>Bacillariophyta</taxon>
        <taxon>Bacillariophyceae</taxon>
        <taxon>Bacillariophycidae</taxon>
        <taxon>Bacillariales</taxon>
        <taxon>Bacillariaceae</taxon>
        <taxon>Nitzschia</taxon>
    </lineage>
</organism>
<feature type="domain" description="Glutaredoxin" evidence="7">
    <location>
        <begin position="761"/>
        <end position="824"/>
    </location>
</feature>
<proteinExistence type="predicted"/>
<evidence type="ECO:0000256" key="4">
    <source>
        <dbReference type="ARBA" id="ARBA00023002"/>
    </source>
</evidence>
<dbReference type="CDD" id="cd03419">
    <property type="entry name" value="GRX_GRXh_1_2_like"/>
    <property type="match status" value="2"/>
</dbReference>